<keyword evidence="2 4" id="KW-0560">Oxidoreductase</keyword>
<proteinExistence type="inferred from homology"/>
<dbReference type="SUPFAM" id="SSF53720">
    <property type="entry name" value="ALDH-like"/>
    <property type="match status" value="1"/>
</dbReference>
<dbReference type="InterPro" id="IPR016161">
    <property type="entry name" value="Ald_DH/histidinol_DH"/>
</dbReference>
<keyword evidence="7" id="KW-1185">Reference proteome</keyword>
<dbReference type="GO" id="GO:0016491">
    <property type="term" value="F:oxidoreductase activity"/>
    <property type="evidence" value="ECO:0007669"/>
    <property type="project" value="UniProtKB-KW"/>
</dbReference>
<dbReference type="Proteomes" id="UP000596387">
    <property type="component" value="Plasmid p-SCP4"/>
</dbReference>
<dbReference type="InterPro" id="IPR050740">
    <property type="entry name" value="Aldehyde_DH_Superfamily"/>
</dbReference>
<gene>
    <name evidence="6" type="ORF">GQA70_23415</name>
</gene>
<dbReference type="Pfam" id="PF00171">
    <property type="entry name" value="Aldedh"/>
    <property type="match status" value="1"/>
</dbReference>
<dbReference type="EMBL" id="CP047170">
    <property type="protein sequence ID" value="QRF69287.1"/>
    <property type="molecule type" value="Genomic_DNA"/>
</dbReference>
<dbReference type="PANTHER" id="PTHR43353:SF5">
    <property type="entry name" value="SUCCINATE-SEMIALDEHYDE DEHYDROGENASE, MITOCHONDRIAL"/>
    <property type="match status" value="1"/>
</dbReference>
<feature type="domain" description="Aldehyde dehydrogenase" evidence="5">
    <location>
        <begin position="25"/>
        <end position="472"/>
    </location>
</feature>
<accession>A0ABX7FGH0</accession>
<evidence type="ECO:0000313" key="7">
    <source>
        <dbReference type="Proteomes" id="UP000596387"/>
    </source>
</evidence>
<geneLocation type="plasmid" evidence="6 7">
    <name>p-SCP4</name>
</geneLocation>
<keyword evidence="6" id="KW-0614">Plasmid</keyword>
<comment type="similarity">
    <text evidence="1 4">Belongs to the aldehyde dehydrogenase family.</text>
</comment>
<evidence type="ECO:0000256" key="4">
    <source>
        <dbReference type="RuleBase" id="RU003345"/>
    </source>
</evidence>
<sequence length="478" mass="50478">MTLTDPDLFRNAALIDGNWRARPGLTVTNPATGEPLGDLPDCTAAETEEAIAAAEQAMKGWAARTHAERADLLMAWYRLILDNSEDLAQILTAEQGKPLAEARGEVAYGASFVRWFAEEARRINGKIIPSPTTGKKIFALKEPVGVCAIITPWNFPIAMITRKVAPGLAAGCTMVIKPSDFTPYSALALAVLAERAGIPAGVINVLTGRPEAIGSALTKSPVVRKLSFTGSTRVGALLAEQCAPTLKRLSLELGGNAPFVVFDDADLDAAVEGAMQSKFRNGGQTCVCANRIIVQAGIHDAFVAALAARVDALQVGPGTQDGVDIGPMINSAAIEKIDVHVADALDRGATRATRTRDLAGQYADPVVLSGATAEMRLAEEETFGPVAPIFRFETEDEALALANGTPFGLAAYFYTRDMSRAFRFGEALEFGMVGLNTGLLSNEVSPFGGVKASGLGREGGQEGIEEYLETKALHFGGL</sequence>
<dbReference type="InterPro" id="IPR015590">
    <property type="entry name" value="Aldehyde_DH_dom"/>
</dbReference>
<protein>
    <submittedName>
        <fullName evidence="6">Succinate-semialdehyde dehydrogenase</fullName>
        <ecNumber evidence="6">1.2.1.-</ecNumber>
    </submittedName>
</protein>
<dbReference type="InterPro" id="IPR029510">
    <property type="entry name" value="Ald_DH_CS_GLU"/>
</dbReference>
<dbReference type="InterPro" id="IPR016162">
    <property type="entry name" value="Ald_DH_N"/>
</dbReference>
<dbReference type="NCBIfam" id="TIGR01780">
    <property type="entry name" value="SSADH"/>
    <property type="match status" value="1"/>
</dbReference>
<evidence type="ECO:0000256" key="3">
    <source>
        <dbReference type="PROSITE-ProRule" id="PRU10007"/>
    </source>
</evidence>
<organism evidence="6 7">
    <name type="scientific">Ponticoccus alexandrii</name>
    <dbReference type="NCBI Taxonomy" id="1943633"/>
    <lineage>
        <taxon>Bacteria</taxon>
        <taxon>Pseudomonadati</taxon>
        <taxon>Pseudomonadota</taxon>
        <taxon>Alphaproteobacteria</taxon>
        <taxon>Rhodobacterales</taxon>
        <taxon>Roseobacteraceae</taxon>
        <taxon>Ponticoccus</taxon>
    </lineage>
</organism>
<dbReference type="Gene3D" id="3.40.605.10">
    <property type="entry name" value="Aldehyde Dehydrogenase, Chain A, domain 1"/>
    <property type="match status" value="1"/>
</dbReference>
<feature type="active site" evidence="3">
    <location>
        <position position="252"/>
    </location>
</feature>
<reference evidence="6 7" key="1">
    <citation type="submission" date="2019-12" db="EMBL/GenBank/DDBJ databases">
        <title>Complete Genome Sequence of a Quorum-Sensing Bacterium,Rhodobacteraceae bacterium C31, Isolated from a marine microalgae symbiotic bacteria.</title>
        <authorList>
            <person name="Zhang Y."/>
        </authorList>
    </citation>
    <scope>NUCLEOTIDE SEQUENCE [LARGE SCALE GENOMIC DNA]</scope>
    <source>
        <strain evidence="6 7">C31</strain>
        <plasmid evidence="6 7">p-SCP4</plasmid>
    </source>
</reference>
<evidence type="ECO:0000256" key="2">
    <source>
        <dbReference type="ARBA" id="ARBA00023002"/>
    </source>
</evidence>
<dbReference type="PROSITE" id="PS00687">
    <property type="entry name" value="ALDEHYDE_DEHYDR_GLU"/>
    <property type="match status" value="1"/>
</dbReference>
<dbReference type="InterPro" id="IPR010102">
    <property type="entry name" value="Succ_semiAld_DH"/>
</dbReference>
<dbReference type="PROSITE" id="PS00070">
    <property type="entry name" value="ALDEHYDE_DEHYDR_CYS"/>
    <property type="match status" value="1"/>
</dbReference>
<dbReference type="RefSeq" id="WP_023852134.1">
    <property type="nucleotide sequence ID" value="NZ_CP047170.1"/>
</dbReference>
<dbReference type="InterPro" id="IPR016160">
    <property type="entry name" value="Ald_DH_CS_CYS"/>
</dbReference>
<dbReference type="Gene3D" id="3.40.309.10">
    <property type="entry name" value="Aldehyde Dehydrogenase, Chain A, domain 2"/>
    <property type="match status" value="1"/>
</dbReference>
<evidence type="ECO:0000259" key="5">
    <source>
        <dbReference type="Pfam" id="PF00171"/>
    </source>
</evidence>
<dbReference type="EC" id="1.2.1.-" evidence="6"/>
<dbReference type="InterPro" id="IPR016163">
    <property type="entry name" value="Ald_DH_C"/>
</dbReference>
<evidence type="ECO:0000313" key="6">
    <source>
        <dbReference type="EMBL" id="QRF69287.1"/>
    </source>
</evidence>
<name>A0ABX7FGH0_9RHOB</name>
<dbReference type="PANTHER" id="PTHR43353">
    <property type="entry name" value="SUCCINATE-SEMIALDEHYDE DEHYDROGENASE, MITOCHONDRIAL"/>
    <property type="match status" value="1"/>
</dbReference>
<evidence type="ECO:0000256" key="1">
    <source>
        <dbReference type="ARBA" id="ARBA00009986"/>
    </source>
</evidence>
<dbReference type="CDD" id="cd07103">
    <property type="entry name" value="ALDH_F5_SSADH_GabD"/>
    <property type="match status" value="1"/>
</dbReference>